<dbReference type="AlphaFoldDB" id="A0A1A8Y4A8"/>
<accession>A0A1A8Y4A8</accession>
<evidence type="ECO:0000313" key="3">
    <source>
        <dbReference type="Proteomes" id="UP000199600"/>
    </source>
</evidence>
<sequence>MTNKLFIPPLAVAAIASLTLGACAPNAWNAPLDGPLSNAVNKVDSQLANCAPGEGQSGAADAFMTLAQNKCWGKHIGSMMISNNMSSYDNSPYFMDLTARFYCGAVDQASYVNSLESFLNANADQDGVVCIIDLAAKENPRTPQQRPGSLSAPPQ</sequence>
<organism evidence="2 3">
    <name type="scientific">Candidatus Propionivibrio aalborgensis</name>
    <dbReference type="NCBI Taxonomy" id="1860101"/>
    <lineage>
        <taxon>Bacteria</taxon>
        <taxon>Pseudomonadati</taxon>
        <taxon>Pseudomonadota</taxon>
        <taxon>Betaproteobacteria</taxon>
        <taxon>Rhodocyclales</taxon>
        <taxon>Rhodocyclaceae</taxon>
        <taxon>Propionivibrio</taxon>
    </lineage>
</organism>
<proteinExistence type="predicted"/>
<gene>
    <name evidence="2" type="ORF">PROAA_950013</name>
</gene>
<dbReference type="RefSeq" id="WP_186412762.1">
    <property type="nucleotide sequence ID" value="NZ_FLQY01000401.1"/>
</dbReference>
<dbReference type="Proteomes" id="UP000199600">
    <property type="component" value="Unassembled WGS sequence"/>
</dbReference>
<keyword evidence="1" id="KW-0732">Signal</keyword>
<feature type="signal peptide" evidence="1">
    <location>
        <begin position="1"/>
        <end position="24"/>
    </location>
</feature>
<evidence type="ECO:0008006" key="4">
    <source>
        <dbReference type="Google" id="ProtNLM"/>
    </source>
</evidence>
<dbReference type="EMBL" id="FLQY01000401">
    <property type="protein sequence ID" value="SBT11223.1"/>
    <property type="molecule type" value="Genomic_DNA"/>
</dbReference>
<keyword evidence="3" id="KW-1185">Reference proteome</keyword>
<dbReference type="PROSITE" id="PS51257">
    <property type="entry name" value="PROKAR_LIPOPROTEIN"/>
    <property type="match status" value="1"/>
</dbReference>
<evidence type="ECO:0000313" key="2">
    <source>
        <dbReference type="EMBL" id="SBT11223.1"/>
    </source>
</evidence>
<name>A0A1A8Y4A8_9RHOO</name>
<reference evidence="2 3" key="1">
    <citation type="submission" date="2016-06" db="EMBL/GenBank/DDBJ databases">
        <authorList>
            <person name="Kjaerup R.B."/>
            <person name="Dalgaard T.S."/>
            <person name="Juul-Madsen H.R."/>
        </authorList>
    </citation>
    <scope>NUCLEOTIDE SEQUENCE [LARGE SCALE GENOMIC DNA]</scope>
    <source>
        <strain evidence="2">2</strain>
    </source>
</reference>
<evidence type="ECO:0000256" key="1">
    <source>
        <dbReference type="SAM" id="SignalP"/>
    </source>
</evidence>
<protein>
    <recommendedName>
        <fullName evidence="4">Lipoprotein</fullName>
    </recommendedName>
</protein>
<feature type="chain" id="PRO_5008381968" description="Lipoprotein" evidence="1">
    <location>
        <begin position="25"/>
        <end position="155"/>
    </location>
</feature>